<reference evidence="3 4" key="1">
    <citation type="submission" date="2024-12" db="EMBL/GenBank/DDBJ databases">
        <title>The unique morphological basis and parallel evolutionary history of personate flowers in Penstemon.</title>
        <authorList>
            <person name="Depatie T.H."/>
            <person name="Wessinger C.A."/>
        </authorList>
    </citation>
    <scope>NUCLEOTIDE SEQUENCE [LARGE SCALE GENOMIC DNA]</scope>
    <source>
        <strain evidence="3">WTNN_2</strain>
        <tissue evidence="3">Leaf</tissue>
    </source>
</reference>
<dbReference type="AlphaFoldDB" id="A0ABD3STV0"/>
<dbReference type="PANTHER" id="PTHR10795">
    <property type="entry name" value="PROPROTEIN CONVERTASE SUBTILISIN/KEXIN"/>
    <property type="match status" value="1"/>
</dbReference>
<dbReference type="InterPro" id="IPR045051">
    <property type="entry name" value="SBT"/>
</dbReference>
<dbReference type="EMBL" id="JBJXBP010000005">
    <property type="protein sequence ID" value="KAL3827865.1"/>
    <property type="molecule type" value="Genomic_DNA"/>
</dbReference>
<gene>
    <name evidence="3" type="ORF">ACJIZ3_016667</name>
</gene>
<evidence type="ECO:0000313" key="4">
    <source>
        <dbReference type="Proteomes" id="UP001634393"/>
    </source>
</evidence>
<protein>
    <recommendedName>
        <fullName evidence="5">Peptidase A1 domain-containing protein</fullName>
    </recommendedName>
</protein>
<dbReference type="Proteomes" id="UP001634393">
    <property type="component" value="Unassembled WGS sequence"/>
</dbReference>
<accession>A0ABD3STV0</accession>
<keyword evidence="4" id="KW-1185">Reference proteome</keyword>
<dbReference type="InterPro" id="IPR036852">
    <property type="entry name" value="Peptidase_S8/S53_dom_sf"/>
</dbReference>
<proteinExistence type="inferred from homology"/>
<dbReference type="Gene3D" id="3.40.50.200">
    <property type="entry name" value="Peptidase S8/S53 domain"/>
    <property type="match status" value="1"/>
</dbReference>
<evidence type="ECO:0000256" key="2">
    <source>
        <dbReference type="ARBA" id="ARBA00022729"/>
    </source>
</evidence>
<name>A0ABD3STV0_9LAMI</name>
<comment type="similarity">
    <text evidence="1">Belongs to the peptidase S8 family.</text>
</comment>
<comment type="caution">
    <text evidence="3">The sequence shown here is derived from an EMBL/GenBank/DDBJ whole genome shotgun (WGS) entry which is preliminary data.</text>
</comment>
<evidence type="ECO:0000256" key="1">
    <source>
        <dbReference type="ARBA" id="ARBA00011073"/>
    </source>
</evidence>
<evidence type="ECO:0008006" key="5">
    <source>
        <dbReference type="Google" id="ProtNLM"/>
    </source>
</evidence>
<keyword evidence="2" id="KW-0732">Signal</keyword>
<evidence type="ECO:0000313" key="3">
    <source>
        <dbReference type="EMBL" id="KAL3827865.1"/>
    </source>
</evidence>
<sequence length="170" mass="19442">MEKKWFFCSRGHKGTIFCIPLTLQSPGDNNFPAFYIDSGTSMSYPHLRGIDKKNAHLNWPRAMIRSAMHHESMTTAATQTNLNHNFVLDDTYMHIAGAIDSGLVYDLTTQDYIVYLHFPYSEKQVSTIVNQKMDIMKQSIKLFLKPNLTIHHLMSIVILGRASLMYTIGQ</sequence>
<organism evidence="3 4">
    <name type="scientific">Penstemon smallii</name>
    <dbReference type="NCBI Taxonomy" id="265156"/>
    <lineage>
        <taxon>Eukaryota</taxon>
        <taxon>Viridiplantae</taxon>
        <taxon>Streptophyta</taxon>
        <taxon>Embryophyta</taxon>
        <taxon>Tracheophyta</taxon>
        <taxon>Spermatophyta</taxon>
        <taxon>Magnoliopsida</taxon>
        <taxon>eudicotyledons</taxon>
        <taxon>Gunneridae</taxon>
        <taxon>Pentapetalae</taxon>
        <taxon>asterids</taxon>
        <taxon>lamiids</taxon>
        <taxon>Lamiales</taxon>
        <taxon>Plantaginaceae</taxon>
        <taxon>Cheloneae</taxon>
        <taxon>Penstemon</taxon>
    </lineage>
</organism>